<dbReference type="EMBL" id="CP019082">
    <property type="protein sequence ID" value="APW59662.1"/>
    <property type="molecule type" value="Genomic_DNA"/>
</dbReference>
<protein>
    <recommendedName>
        <fullName evidence="3">Nucleotide-binding protein BSF38_01091</fullName>
    </recommendedName>
</protein>
<comment type="similarity">
    <text evidence="2 3">Belongs to the YajQ family.</text>
</comment>
<dbReference type="InterPro" id="IPR007551">
    <property type="entry name" value="YajQ/Smlt4090-like"/>
</dbReference>
<dbReference type="NCBIfam" id="NF003819">
    <property type="entry name" value="PRK05412.1"/>
    <property type="match status" value="1"/>
</dbReference>
<dbReference type="HAMAP" id="MF_00632">
    <property type="entry name" value="UPF0234"/>
    <property type="match status" value="1"/>
</dbReference>
<accession>A0A1U7CL51</accession>
<dbReference type="CDD" id="cd11740">
    <property type="entry name" value="YajQ_like"/>
    <property type="match status" value="1"/>
</dbReference>
<dbReference type="RefSeq" id="WP_076343811.1">
    <property type="nucleotide sequence ID" value="NZ_CP019082.1"/>
</dbReference>
<dbReference type="Gene3D" id="3.30.70.990">
    <property type="entry name" value="YajQ-like, domain 2"/>
    <property type="match status" value="1"/>
</dbReference>
<dbReference type="Gene3D" id="3.30.70.860">
    <property type="match status" value="1"/>
</dbReference>
<keyword evidence="1 3" id="KW-0547">Nucleotide-binding</keyword>
<dbReference type="InterPro" id="IPR035571">
    <property type="entry name" value="UPF0234-like_C"/>
</dbReference>
<comment type="function">
    <text evidence="3">Nucleotide-binding protein.</text>
</comment>
<dbReference type="KEGG" id="pbor:BSF38_01091"/>
<dbReference type="AlphaFoldDB" id="A0A1U7CL51"/>
<evidence type="ECO:0000256" key="1">
    <source>
        <dbReference type="ARBA" id="ARBA00022741"/>
    </source>
</evidence>
<dbReference type="OrthoDB" id="9801447at2"/>
<dbReference type="InterPro" id="IPR036183">
    <property type="entry name" value="YajQ-like_sf"/>
</dbReference>
<evidence type="ECO:0000313" key="5">
    <source>
        <dbReference type="Proteomes" id="UP000186309"/>
    </source>
</evidence>
<dbReference type="SUPFAM" id="SSF89963">
    <property type="entry name" value="YajQ-like"/>
    <property type="match status" value="2"/>
</dbReference>
<dbReference type="Proteomes" id="UP000186309">
    <property type="component" value="Chromosome"/>
</dbReference>
<evidence type="ECO:0000256" key="2">
    <source>
        <dbReference type="ARBA" id="ARBA00093450"/>
    </source>
</evidence>
<dbReference type="PANTHER" id="PTHR30476:SF0">
    <property type="entry name" value="UPF0234 PROTEIN YAJQ"/>
    <property type="match status" value="1"/>
</dbReference>
<dbReference type="GO" id="GO:0005829">
    <property type="term" value="C:cytosol"/>
    <property type="evidence" value="ECO:0007669"/>
    <property type="project" value="TreeGrafter"/>
</dbReference>
<dbReference type="STRING" id="1387353.BSF38_01091"/>
<name>A0A1U7CL51_9BACT</name>
<sequence>MADNHSFDAVSEINHSEMHNAVVQAQHECAVRYDFKGTRASIEFNKKDATLKIEADHKGQLETVIEVLKEKMARRGVPVNALIRGTVEDATHDTVRETLTLHSGIDSDDARKIVKDIKQLKLKVQAQIMDDKVRVTGKKLDELQQVMSYLKENGPKYPLQFVNLT</sequence>
<evidence type="ECO:0000313" key="4">
    <source>
        <dbReference type="EMBL" id="APW59662.1"/>
    </source>
</evidence>
<organism evidence="4 5">
    <name type="scientific">Paludisphaera borealis</name>
    <dbReference type="NCBI Taxonomy" id="1387353"/>
    <lineage>
        <taxon>Bacteria</taxon>
        <taxon>Pseudomonadati</taxon>
        <taxon>Planctomycetota</taxon>
        <taxon>Planctomycetia</taxon>
        <taxon>Isosphaerales</taxon>
        <taxon>Isosphaeraceae</taxon>
        <taxon>Paludisphaera</taxon>
    </lineage>
</organism>
<dbReference type="GO" id="GO:0000166">
    <property type="term" value="F:nucleotide binding"/>
    <property type="evidence" value="ECO:0007669"/>
    <property type="project" value="UniProtKB-UniRule"/>
</dbReference>
<dbReference type="Pfam" id="PF04461">
    <property type="entry name" value="YajQ"/>
    <property type="match status" value="1"/>
</dbReference>
<gene>
    <name evidence="4" type="ORF">BSF38_01091</name>
</gene>
<evidence type="ECO:0000256" key="3">
    <source>
        <dbReference type="HAMAP-Rule" id="MF_00632"/>
    </source>
</evidence>
<dbReference type="InterPro" id="IPR035570">
    <property type="entry name" value="UPF0234_N"/>
</dbReference>
<dbReference type="PANTHER" id="PTHR30476">
    <property type="entry name" value="UPF0234 PROTEIN YAJQ"/>
    <property type="match status" value="1"/>
</dbReference>
<proteinExistence type="inferred from homology"/>
<keyword evidence="5" id="KW-1185">Reference proteome</keyword>
<reference evidence="5" key="1">
    <citation type="submission" date="2016-12" db="EMBL/GenBank/DDBJ databases">
        <title>Comparative genomics of four Isosphaeraceae planctomycetes: a common pool of plasmids and glycoside hydrolase genes.</title>
        <authorList>
            <person name="Ivanova A."/>
        </authorList>
    </citation>
    <scope>NUCLEOTIDE SEQUENCE [LARGE SCALE GENOMIC DNA]</scope>
    <source>
        <strain evidence="5">PX4</strain>
    </source>
</reference>